<comment type="cofactor">
    <cofactor evidence="6">
        <name>Mn(2+)</name>
        <dbReference type="ChEBI" id="CHEBI:29035"/>
    </cofactor>
    <text evidence="6">Binds 1 Mn(2+) ion per subunit.</text>
</comment>
<protein>
    <recommendedName>
        <fullName evidence="6 7">L-rhamnose isomerase</fullName>
        <ecNumber evidence="6 7">5.3.1.14</ecNumber>
    </recommendedName>
</protein>
<sequence>MSNSANLQKTFELAVERYESLGVNVQHALDRLRDVAISVHCWQGDDVVGFEGSDGALGNGLAVTGNYPGRARTPCELRSDLELAYSLIPGKHRLNLHALYGEFDGPVDRDAIGVEHFQGWIDWGRSQGVNLDFNPSYFSHEKASDGFTLAHSDSGIRQFWIDHGIACRKIAAAMGAAQGNACVNNFWVPDGWKDSPASRKDPRERLAASLDEIFAEKLDAAHTLDAVECKLFGIGSESYVVGSHEFYMGYAISRNKVLCLDAGHFHPTEVISDKISSVMMYVPELLLHVSRGVRWDSDHVVTYTDELQSIMQEIVRGDYLDRVHIGLDFFDASINRVAAWAIGTRNALKAVLAALLEPTETLQQLERDGDYTGRLALLEEQKMMPLGAVWDYYCQSAGVPVGAEWLDKVRAYEAAVQSQRSCEVGAVVG</sequence>
<comment type="similarity">
    <text evidence="6">Belongs to the rhamnose isomerase family.</text>
</comment>
<dbReference type="EMBL" id="SJPX01000003">
    <property type="protein sequence ID" value="TWU51737.1"/>
    <property type="molecule type" value="Genomic_DNA"/>
</dbReference>
<comment type="function">
    <text evidence="6">Catalyzes the interconversion of L-rhamnose and L-rhamnulose.</text>
</comment>
<keyword evidence="1 6" id="KW-0963">Cytoplasm</keyword>
<comment type="subcellular location">
    <subcellularLocation>
        <location evidence="6">Cytoplasm</location>
    </subcellularLocation>
</comment>
<reference evidence="8 9" key="1">
    <citation type="submission" date="2019-02" db="EMBL/GenBank/DDBJ databases">
        <title>Deep-cultivation of Planctomycetes and their phenomic and genomic characterization uncovers novel biology.</title>
        <authorList>
            <person name="Wiegand S."/>
            <person name="Jogler M."/>
            <person name="Boedeker C."/>
            <person name="Pinto D."/>
            <person name="Vollmers J."/>
            <person name="Rivas-Marin E."/>
            <person name="Kohn T."/>
            <person name="Peeters S.H."/>
            <person name="Heuer A."/>
            <person name="Rast P."/>
            <person name="Oberbeckmann S."/>
            <person name="Bunk B."/>
            <person name="Jeske O."/>
            <person name="Meyerdierks A."/>
            <person name="Storesund J.E."/>
            <person name="Kallscheuer N."/>
            <person name="Luecker S."/>
            <person name="Lage O.M."/>
            <person name="Pohl T."/>
            <person name="Merkel B.J."/>
            <person name="Hornburger P."/>
            <person name="Mueller R.-W."/>
            <person name="Bruemmer F."/>
            <person name="Labrenz M."/>
            <person name="Spormann A.M."/>
            <person name="Op Den Camp H."/>
            <person name="Overmann J."/>
            <person name="Amann R."/>
            <person name="Jetten M.S.M."/>
            <person name="Mascher T."/>
            <person name="Medema M.H."/>
            <person name="Devos D.P."/>
            <person name="Kaster A.-K."/>
            <person name="Ovreas L."/>
            <person name="Rohde M."/>
            <person name="Galperin M.Y."/>
            <person name="Jogler C."/>
        </authorList>
    </citation>
    <scope>NUCLEOTIDE SEQUENCE [LARGE SCALE GENOMIC DNA]</scope>
    <source>
        <strain evidence="8 9">Poly59</strain>
    </source>
</reference>
<evidence type="ECO:0000256" key="3">
    <source>
        <dbReference type="ARBA" id="ARBA00023211"/>
    </source>
</evidence>
<evidence type="ECO:0000256" key="6">
    <source>
        <dbReference type="HAMAP-Rule" id="MF_00541"/>
    </source>
</evidence>
<evidence type="ECO:0000313" key="8">
    <source>
        <dbReference type="EMBL" id="TWU51737.1"/>
    </source>
</evidence>
<keyword evidence="4 6" id="KW-0413">Isomerase</keyword>
<keyword evidence="3 6" id="KW-0464">Manganese</keyword>
<dbReference type="GO" id="GO:0005737">
    <property type="term" value="C:cytoplasm"/>
    <property type="evidence" value="ECO:0007669"/>
    <property type="project" value="UniProtKB-SubCell"/>
</dbReference>
<accession>A0A5C6EUF7</accession>
<evidence type="ECO:0000313" key="9">
    <source>
        <dbReference type="Proteomes" id="UP000317977"/>
    </source>
</evidence>
<evidence type="ECO:0000256" key="5">
    <source>
        <dbReference type="ARBA" id="ARBA00023308"/>
    </source>
</evidence>
<feature type="binding site" evidence="6">
    <location>
        <position position="264"/>
    </location>
    <ligand>
        <name>Mn(2+)</name>
        <dbReference type="ChEBI" id="CHEBI:29035"/>
    </ligand>
</feature>
<name>A0A5C6EUF7_9BACT</name>
<dbReference type="InterPro" id="IPR036237">
    <property type="entry name" value="Xyl_isomerase-like_sf"/>
</dbReference>
<dbReference type="GO" id="GO:0030145">
    <property type="term" value="F:manganese ion binding"/>
    <property type="evidence" value="ECO:0007669"/>
    <property type="project" value="UniProtKB-UniRule"/>
</dbReference>
<dbReference type="Proteomes" id="UP000317977">
    <property type="component" value="Unassembled WGS sequence"/>
</dbReference>
<keyword evidence="2 6" id="KW-0479">Metal-binding</keyword>
<dbReference type="OrthoDB" id="9766697at2"/>
<dbReference type="RefSeq" id="WP_146535023.1">
    <property type="nucleotide sequence ID" value="NZ_SJPX01000003.1"/>
</dbReference>
<comment type="caution">
    <text evidence="8">The sequence shown here is derived from an EMBL/GenBank/DDBJ whole genome shotgun (WGS) entry which is preliminary data.</text>
</comment>
<keyword evidence="9" id="KW-1185">Reference proteome</keyword>
<dbReference type="InterPro" id="IPR050337">
    <property type="entry name" value="L-rhamnose_isomerase"/>
</dbReference>
<comment type="pathway">
    <text evidence="6">Carbohydrate degradation; L-rhamnose degradation; glycerone phosphate from L-rhamnose: step 1/3.</text>
</comment>
<dbReference type="HAMAP" id="MF_00541">
    <property type="entry name" value="RhaA"/>
    <property type="match status" value="1"/>
</dbReference>
<evidence type="ECO:0000256" key="4">
    <source>
        <dbReference type="ARBA" id="ARBA00023235"/>
    </source>
</evidence>
<keyword evidence="5 6" id="KW-0684">Rhamnose metabolism</keyword>
<dbReference type="Pfam" id="PF06134">
    <property type="entry name" value="RhaA"/>
    <property type="match status" value="1"/>
</dbReference>
<comment type="catalytic activity">
    <reaction evidence="6">
        <text>L-rhamnopyranose = L-rhamnulose</text>
        <dbReference type="Rhea" id="RHEA:23160"/>
        <dbReference type="ChEBI" id="CHEBI:17897"/>
        <dbReference type="ChEBI" id="CHEBI:62346"/>
        <dbReference type="EC" id="5.3.1.14"/>
    </reaction>
</comment>
<dbReference type="SUPFAM" id="SSF51658">
    <property type="entry name" value="Xylose isomerase-like"/>
    <property type="match status" value="1"/>
</dbReference>
<gene>
    <name evidence="6 8" type="primary">rhaA</name>
    <name evidence="8" type="ORF">Poly59_33320</name>
</gene>
<dbReference type="EC" id="5.3.1.14" evidence="6 7"/>
<feature type="binding site" evidence="6">
    <location>
        <position position="296"/>
    </location>
    <ligand>
        <name>Mn(2+)</name>
        <dbReference type="ChEBI" id="CHEBI:29035"/>
    </ligand>
</feature>
<dbReference type="UniPathway" id="UPA00541">
    <property type="reaction ID" value="UER00601"/>
</dbReference>
<dbReference type="AlphaFoldDB" id="A0A5C6EUF7"/>
<evidence type="ECO:0000256" key="1">
    <source>
        <dbReference type="ARBA" id="ARBA00022490"/>
    </source>
</evidence>
<dbReference type="NCBIfam" id="NF002203">
    <property type="entry name" value="PRK01076.1"/>
    <property type="match status" value="1"/>
</dbReference>
<evidence type="ECO:0000256" key="7">
    <source>
        <dbReference type="NCBIfam" id="TIGR01748"/>
    </source>
</evidence>
<proteinExistence type="inferred from homology"/>
<dbReference type="PANTHER" id="PTHR30268">
    <property type="entry name" value="L-RHAMNOSE ISOMERASE"/>
    <property type="match status" value="1"/>
</dbReference>
<dbReference type="PANTHER" id="PTHR30268:SF0">
    <property type="entry name" value="L-RHAMNOSE ISOMERASE"/>
    <property type="match status" value="1"/>
</dbReference>
<evidence type="ECO:0000256" key="2">
    <source>
        <dbReference type="ARBA" id="ARBA00022723"/>
    </source>
</evidence>
<dbReference type="InterPro" id="IPR009308">
    <property type="entry name" value="Rhamnose_isomerase"/>
</dbReference>
<dbReference type="Gene3D" id="3.20.20.150">
    <property type="entry name" value="Divalent-metal-dependent TIM barrel enzymes"/>
    <property type="match status" value="1"/>
</dbReference>
<organism evidence="8 9">
    <name type="scientific">Rubripirellula reticaptiva</name>
    <dbReference type="NCBI Taxonomy" id="2528013"/>
    <lineage>
        <taxon>Bacteria</taxon>
        <taxon>Pseudomonadati</taxon>
        <taxon>Planctomycetota</taxon>
        <taxon>Planctomycetia</taxon>
        <taxon>Pirellulales</taxon>
        <taxon>Pirellulaceae</taxon>
        <taxon>Rubripirellula</taxon>
    </lineage>
</organism>
<feature type="binding site" evidence="6">
    <location>
        <position position="298"/>
    </location>
    <ligand>
        <name>Mn(2+)</name>
        <dbReference type="ChEBI" id="CHEBI:29035"/>
    </ligand>
</feature>
<dbReference type="GO" id="GO:0008740">
    <property type="term" value="F:L-rhamnose isomerase activity"/>
    <property type="evidence" value="ECO:0007669"/>
    <property type="project" value="UniProtKB-UniRule"/>
</dbReference>
<dbReference type="GO" id="GO:0019324">
    <property type="term" value="P:L-lyxose metabolic process"/>
    <property type="evidence" value="ECO:0007669"/>
    <property type="project" value="TreeGrafter"/>
</dbReference>
<dbReference type="NCBIfam" id="TIGR01748">
    <property type="entry name" value="rhaA"/>
    <property type="match status" value="1"/>
</dbReference>
<dbReference type="GO" id="GO:0019301">
    <property type="term" value="P:rhamnose catabolic process"/>
    <property type="evidence" value="ECO:0007669"/>
    <property type="project" value="UniProtKB-UniRule"/>
</dbReference>